<reference evidence="4" key="1">
    <citation type="submission" date="2022-05" db="EMBL/GenBank/DDBJ databases">
        <authorList>
            <person name="Pankratov T."/>
        </authorList>
    </citation>
    <scope>NUCLEOTIDE SEQUENCE</scope>
    <source>
        <strain evidence="4">BP6-180914</strain>
    </source>
</reference>
<gene>
    <name evidence="4" type="ORF">M8523_12110</name>
</gene>
<protein>
    <submittedName>
        <fullName evidence="4">Alpha/beta hydrolase</fullName>
    </submittedName>
</protein>
<dbReference type="RefSeq" id="WP_282585133.1">
    <property type="nucleotide sequence ID" value="NZ_JAMOIM010000007.1"/>
</dbReference>
<evidence type="ECO:0000313" key="5">
    <source>
        <dbReference type="Proteomes" id="UP001165667"/>
    </source>
</evidence>
<dbReference type="InterPro" id="IPR013094">
    <property type="entry name" value="AB_hydrolase_3"/>
</dbReference>
<dbReference type="GO" id="GO:0004806">
    <property type="term" value="F:triacylglycerol lipase activity"/>
    <property type="evidence" value="ECO:0007669"/>
    <property type="project" value="TreeGrafter"/>
</dbReference>
<dbReference type="Pfam" id="PF07859">
    <property type="entry name" value="Abhydrolase_3"/>
    <property type="match status" value="1"/>
</dbReference>
<dbReference type="Proteomes" id="UP001165667">
    <property type="component" value="Unassembled WGS sequence"/>
</dbReference>
<dbReference type="Gene3D" id="3.40.50.1820">
    <property type="entry name" value="alpha/beta hydrolase"/>
    <property type="match status" value="1"/>
</dbReference>
<evidence type="ECO:0000256" key="1">
    <source>
        <dbReference type="ARBA" id="ARBA00010515"/>
    </source>
</evidence>
<dbReference type="EMBL" id="JAMOIM010000007">
    <property type="protein sequence ID" value="MCW6508762.1"/>
    <property type="molecule type" value="Genomic_DNA"/>
</dbReference>
<dbReference type="InterPro" id="IPR050300">
    <property type="entry name" value="GDXG_lipolytic_enzyme"/>
</dbReference>
<evidence type="ECO:0000256" key="2">
    <source>
        <dbReference type="ARBA" id="ARBA00022801"/>
    </source>
</evidence>
<comment type="similarity">
    <text evidence="1">Belongs to the 'GDXG' lipolytic enzyme family.</text>
</comment>
<dbReference type="InterPro" id="IPR029058">
    <property type="entry name" value="AB_hydrolase_fold"/>
</dbReference>
<keyword evidence="2 4" id="KW-0378">Hydrolase</keyword>
<dbReference type="SUPFAM" id="SSF53474">
    <property type="entry name" value="alpha/beta-Hydrolases"/>
    <property type="match status" value="1"/>
</dbReference>
<keyword evidence="5" id="KW-1185">Reference proteome</keyword>
<dbReference type="PANTHER" id="PTHR48081:SF30">
    <property type="entry name" value="ACETYL-HYDROLASE LIPR-RELATED"/>
    <property type="match status" value="1"/>
</dbReference>
<sequence length="276" mass="29622">MQAAATVKGIPAMLERLHVKSEASTIDGVRVHILTPDTIPVENQGKVLVHVHGGCYVLFPGESGTPEGIIMAGDGHYKVISVDYRMPPEAYFPAAVDDALTVYKAVLRDTPAKNIGVFGTSARGALTLELVLRAREQSLPVPGALASGTPMSDATKTGDSFYTNEKVDNILVSRDGFCDAATVIYAKGHDLADPLISPVYGDMHGFPPTILTTGTRDLLLSNTVRVHRKLRRAGVEATLQVYEGQSHAQYEFDDTLPESKEAFGEIASFFGAHLGK</sequence>
<evidence type="ECO:0000313" key="4">
    <source>
        <dbReference type="EMBL" id="MCW6508762.1"/>
    </source>
</evidence>
<proteinExistence type="inferred from homology"/>
<accession>A0AA42CMU9</accession>
<feature type="domain" description="Alpha/beta hydrolase fold-3" evidence="3">
    <location>
        <begin position="48"/>
        <end position="248"/>
    </location>
</feature>
<dbReference type="PANTHER" id="PTHR48081">
    <property type="entry name" value="AB HYDROLASE SUPERFAMILY PROTEIN C4A8.06C"/>
    <property type="match status" value="1"/>
</dbReference>
<dbReference type="AlphaFoldDB" id="A0AA42CMU9"/>
<evidence type="ECO:0000259" key="3">
    <source>
        <dbReference type="Pfam" id="PF07859"/>
    </source>
</evidence>
<organism evidence="4 5">
    <name type="scientific">Lichenifustis flavocetrariae</name>
    <dbReference type="NCBI Taxonomy" id="2949735"/>
    <lineage>
        <taxon>Bacteria</taxon>
        <taxon>Pseudomonadati</taxon>
        <taxon>Pseudomonadota</taxon>
        <taxon>Alphaproteobacteria</taxon>
        <taxon>Hyphomicrobiales</taxon>
        <taxon>Lichenihabitantaceae</taxon>
        <taxon>Lichenifustis</taxon>
    </lineage>
</organism>
<name>A0AA42CMU9_9HYPH</name>
<comment type="caution">
    <text evidence="4">The sequence shown here is derived from an EMBL/GenBank/DDBJ whole genome shotgun (WGS) entry which is preliminary data.</text>
</comment>